<dbReference type="Proteomes" id="UP001153269">
    <property type="component" value="Unassembled WGS sequence"/>
</dbReference>
<feature type="non-terminal residue" evidence="2">
    <location>
        <position position="104"/>
    </location>
</feature>
<accession>A0A9N7V5U0</accession>
<evidence type="ECO:0000313" key="3">
    <source>
        <dbReference type="Proteomes" id="UP001153269"/>
    </source>
</evidence>
<feature type="compositionally biased region" description="Basic and acidic residues" evidence="1">
    <location>
        <begin position="1"/>
        <end position="23"/>
    </location>
</feature>
<feature type="region of interest" description="Disordered" evidence="1">
    <location>
        <begin position="1"/>
        <end position="104"/>
    </location>
</feature>
<organism evidence="2 3">
    <name type="scientific">Pleuronectes platessa</name>
    <name type="common">European plaice</name>
    <dbReference type="NCBI Taxonomy" id="8262"/>
    <lineage>
        <taxon>Eukaryota</taxon>
        <taxon>Metazoa</taxon>
        <taxon>Chordata</taxon>
        <taxon>Craniata</taxon>
        <taxon>Vertebrata</taxon>
        <taxon>Euteleostomi</taxon>
        <taxon>Actinopterygii</taxon>
        <taxon>Neopterygii</taxon>
        <taxon>Teleostei</taxon>
        <taxon>Neoteleostei</taxon>
        <taxon>Acanthomorphata</taxon>
        <taxon>Carangaria</taxon>
        <taxon>Pleuronectiformes</taxon>
        <taxon>Pleuronectoidei</taxon>
        <taxon>Pleuronectidae</taxon>
        <taxon>Pleuronectes</taxon>
    </lineage>
</organism>
<dbReference type="AlphaFoldDB" id="A0A9N7V5U0"/>
<protein>
    <submittedName>
        <fullName evidence="2">Uncharacterized protein</fullName>
    </submittedName>
</protein>
<comment type="caution">
    <text evidence="2">The sequence shown here is derived from an EMBL/GenBank/DDBJ whole genome shotgun (WGS) entry which is preliminary data.</text>
</comment>
<keyword evidence="3" id="KW-1185">Reference proteome</keyword>
<sequence>SDTEEHAVSNIGKREDEKRHGGEDLDLVLIQSVSGGLESERQALCEPSQRKEGWSRGRRDGAEEGGMEQRKEGWIRGRRDGAEEGGMEQMEESEHSPQKQKSGF</sequence>
<feature type="compositionally biased region" description="Basic and acidic residues" evidence="1">
    <location>
        <begin position="38"/>
        <end position="82"/>
    </location>
</feature>
<evidence type="ECO:0000256" key="1">
    <source>
        <dbReference type="SAM" id="MobiDB-lite"/>
    </source>
</evidence>
<name>A0A9N7V5U0_PLEPL</name>
<evidence type="ECO:0000313" key="2">
    <source>
        <dbReference type="EMBL" id="CAB1442681.1"/>
    </source>
</evidence>
<gene>
    <name evidence="2" type="ORF">PLEPLA_LOCUS30399</name>
</gene>
<dbReference type="EMBL" id="CADEAL010002894">
    <property type="protein sequence ID" value="CAB1442681.1"/>
    <property type="molecule type" value="Genomic_DNA"/>
</dbReference>
<proteinExistence type="predicted"/>
<reference evidence="2" key="1">
    <citation type="submission" date="2020-03" db="EMBL/GenBank/DDBJ databases">
        <authorList>
            <person name="Weist P."/>
        </authorList>
    </citation>
    <scope>NUCLEOTIDE SEQUENCE</scope>
</reference>